<gene>
    <name evidence="2" type="ORF">L3X38_001536</name>
</gene>
<sequence length="135" mass="15333">MTLPENDWSQPDNDQSLMTLPENYRSRLGSDRSLPENQPLPDLSSPCCPTQEEETDEILPTPETCLAPVPHQSPVKDVIQITSCPEIDNTNKISHDDLISEGTKPTYQLPERKNHGKPRVQYEADRDTFIILYCI</sequence>
<reference evidence="2 3" key="1">
    <citation type="journal article" date="2022" name="G3 (Bethesda)">
        <title>Whole-genome sequence and methylome profiling of the almond [Prunus dulcis (Mill.) D.A. Webb] cultivar 'Nonpareil'.</title>
        <authorList>
            <person name="D'Amico-Willman K.M."/>
            <person name="Ouma W.Z."/>
            <person name="Meulia T."/>
            <person name="Sideli G.M."/>
            <person name="Gradziel T.M."/>
            <person name="Fresnedo-Ramirez J."/>
        </authorList>
    </citation>
    <scope>NUCLEOTIDE SEQUENCE [LARGE SCALE GENOMIC DNA]</scope>
    <source>
        <strain evidence="2">Clone GOH B32 T37-40</strain>
    </source>
</reference>
<keyword evidence="3" id="KW-1185">Reference proteome</keyword>
<evidence type="ECO:0000256" key="1">
    <source>
        <dbReference type="SAM" id="MobiDB-lite"/>
    </source>
</evidence>
<accession>A0AAD4WTR0</accession>
<dbReference type="Proteomes" id="UP001054821">
    <property type="component" value="Chromosome 1"/>
</dbReference>
<name>A0AAD4WTR0_PRUDU</name>
<organism evidence="2 3">
    <name type="scientific">Prunus dulcis</name>
    <name type="common">Almond</name>
    <name type="synonym">Amygdalus dulcis</name>
    <dbReference type="NCBI Taxonomy" id="3755"/>
    <lineage>
        <taxon>Eukaryota</taxon>
        <taxon>Viridiplantae</taxon>
        <taxon>Streptophyta</taxon>
        <taxon>Embryophyta</taxon>
        <taxon>Tracheophyta</taxon>
        <taxon>Spermatophyta</taxon>
        <taxon>Magnoliopsida</taxon>
        <taxon>eudicotyledons</taxon>
        <taxon>Gunneridae</taxon>
        <taxon>Pentapetalae</taxon>
        <taxon>rosids</taxon>
        <taxon>fabids</taxon>
        <taxon>Rosales</taxon>
        <taxon>Rosaceae</taxon>
        <taxon>Amygdaloideae</taxon>
        <taxon>Amygdaleae</taxon>
        <taxon>Prunus</taxon>
    </lineage>
</organism>
<comment type="caution">
    <text evidence="2">The sequence shown here is derived from an EMBL/GenBank/DDBJ whole genome shotgun (WGS) entry which is preliminary data.</text>
</comment>
<dbReference type="AlphaFoldDB" id="A0AAD4WTR0"/>
<feature type="compositionally biased region" description="Polar residues" evidence="1">
    <location>
        <begin position="7"/>
        <end position="18"/>
    </location>
</feature>
<dbReference type="EMBL" id="JAJFAZ020000001">
    <property type="protein sequence ID" value="KAI5348649.1"/>
    <property type="molecule type" value="Genomic_DNA"/>
</dbReference>
<proteinExistence type="predicted"/>
<feature type="region of interest" description="Disordered" evidence="1">
    <location>
        <begin position="1"/>
        <end position="57"/>
    </location>
</feature>
<feature type="compositionally biased region" description="Basic and acidic residues" evidence="1">
    <location>
        <begin position="24"/>
        <end position="34"/>
    </location>
</feature>
<evidence type="ECO:0000313" key="3">
    <source>
        <dbReference type="Proteomes" id="UP001054821"/>
    </source>
</evidence>
<protein>
    <submittedName>
        <fullName evidence="2">Uncharacterized protein</fullName>
    </submittedName>
</protein>
<evidence type="ECO:0000313" key="2">
    <source>
        <dbReference type="EMBL" id="KAI5348649.1"/>
    </source>
</evidence>
<feature type="region of interest" description="Disordered" evidence="1">
    <location>
        <begin position="91"/>
        <end position="118"/>
    </location>
</feature>